<dbReference type="Ensembl" id="ENSXETT00000082481">
    <property type="protein sequence ID" value="ENSXETP00000094123"/>
    <property type="gene ID" value="ENSXETG00000039956"/>
</dbReference>
<reference evidence="1" key="2">
    <citation type="submission" date="2020-05" db="UniProtKB">
        <authorList>
            <consortium name="Ensembl"/>
        </authorList>
    </citation>
    <scope>IDENTIFICATION</scope>
</reference>
<dbReference type="InParanoid" id="A0A6I8SQ33"/>
<dbReference type="AlphaFoldDB" id="A0A6I8SQ33"/>
<reference evidence="1" key="1">
    <citation type="journal article" date="2010" name="Science">
        <title>The genome of the Western clawed frog Xenopus tropicalis.</title>
        <authorList>
            <person name="Hellsten U."/>
            <person name="Harland R.M."/>
            <person name="Gilchrist M.J."/>
            <person name="Hendrix D."/>
            <person name="Jurka J."/>
            <person name="Kapitonov V."/>
            <person name="Ovcharenko I."/>
            <person name="Putnam N.H."/>
            <person name="Shu S."/>
            <person name="Taher L."/>
            <person name="Blitz I.L."/>
            <person name="Blumberg B."/>
            <person name="Dichmann D.S."/>
            <person name="Dubchak I."/>
            <person name="Amaya E."/>
            <person name="Detter J.C."/>
            <person name="Fletcher R."/>
            <person name="Gerhard D.S."/>
            <person name="Goodstein D."/>
            <person name="Graves T."/>
            <person name="Grigoriev I.V."/>
            <person name="Grimwood J."/>
            <person name="Kawashima T."/>
            <person name="Lindquist E."/>
            <person name="Lucas S.M."/>
            <person name="Mead P.E."/>
            <person name="Mitros T."/>
            <person name="Ogino H."/>
            <person name="Ohta Y."/>
            <person name="Poliakov A.V."/>
            <person name="Pollet N."/>
            <person name="Robert J."/>
            <person name="Salamov A."/>
            <person name="Sater A.K."/>
            <person name="Schmutz J."/>
            <person name="Terry A."/>
            <person name="Vize P.D."/>
            <person name="Warren W.C."/>
            <person name="Wells D."/>
            <person name="Wills A."/>
            <person name="Wilson R.K."/>
            <person name="Zimmerman L.B."/>
            <person name="Zorn A.M."/>
            <person name="Grainger R."/>
            <person name="Grammer T."/>
            <person name="Khokha M.K."/>
            <person name="Richardson P.M."/>
            <person name="Rokhsar D.S."/>
        </authorList>
    </citation>
    <scope>NUCLEOTIDE SEQUENCE [LARGE SCALE GENOMIC DNA]</scope>
    <source>
        <strain evidence="1">Nigerian</strain>
    </source>
</reference>
<name>A0A6I8SQ33_XENTR</name>
<sequence length="203" mass="23850">LPLEAHTKPAGHPGTIWYWSDRKTNPACYTSAQFSARYWLDRPICRPHTQARSQRTKSAAFICLCLAIRPVPRVWPTRPVPRVWPTRPVPRVWPTRPVPRVWPTRPVPRVWPTRPVPRVWPTRPVPRVWPTRPVPRVWPTRPVPRVWPTRPVPRVWPIRPVPRVWPIRPVPRVWPIRSDMLRFLKDLFIIAGSSLSGNDCLKV</sequence>
<evidence type="ECO:0000313" key="1">
    <source>
        <dbReference type="Ensembl" id="ENSXETP00000094123"/>
    </source>
</evidence>
<organism evidence="1">
    <name type="scientific">Xenopus tropicalis</name>
    <name type="common">Western clawed frog</name>
    <name type="synonym">Silurana tropicalis</name>
    <dbReference type="NCBI Taxonomy" id="8364"/>
    <lineage>
        <taxon>Eukaryota</taxon>
        <taxon>Metazoa</taxon>
        <taxon>Chordata</taxon>
        <taxon>Craniata</taxon>
        <taxon>Vertebrata</taxon>
        <taxon>Euteleostomi</taxon>
        <taxon>Amphibia</taxon>
        <taxon>Batrachia</taxon>
        <taxon>Anura</taxon>
        <taxon>Pipoidea</taxon>
        <taxon>Pipidae</taxon>
        <taxon>Xenopodinae</taxon>
        <taxon>Xenopus</taxon>
        <taxon>Silurana</taxon>
    </lineage>
</organism>
<dbReference type="GeneTree" id="ENSGT01050000246232"/>
<accession>A0A6I8SQ33</accession>
<proteinExistence type="predicted"/>
<protein>
    <submittedName>
        <fullName evidence="1">Uncharacterized protein</fullName>
    </submittedName>
</protein>